<sequence>MFRSLWVLIVLVFAAEAAAYDRVVLLAPAAGDLFQRLGQAHKVVGVTRSNEDFPDALRLGSHIKPNLELIKSLDPDLIVVASERFFSAEMARLVGADVFWYQPVTLDGVLTELARLGTALDCRRRANAVAAELQQLRQQIKPVSARPRVVYEVTEMPLTVAGKGNIAADIVAAAGGQLVTPSSRKLVKFSIEGVLMSQPDYYLYQQGPMNPSPTPPLRRSHYRHLNATALKVDQLRFSRANGHSFSVALDLNQVFLHQGDNL</sequence>
<keyword evidence="3" id="KW-1185">Reference proteome</keyword>
<dbReference type="SUPFAM" id="SSF53807">
    <property type="entry name" value="Helical backbone' metal receptor"/>
    <property type="match status" value="1"/>
</dbReference>
<dbReference type="PROSITE" id="PS50983">
    <property type="entry name" value="FE_B12_PBP"/>
    <property type="match status" value="1"/>
</dbReference>
<dbReference type="Pfam" id="PF01497">
    <property type="entry name" value="Peripla_BP_2"/>
    <property type="match status" value="1"/>
</dbReference>
<evidence type="ECO:0000313" key="3">
    <source>
        <dbReference type="Proteomes" id="UP000199527"/>
    </source>
</evidence>
<dbReference type="AlphaFoldDB" id="A0A1G8WMQ5"/>
<dbReference type="PANTHER" id="PTHR30535">
    <property type="entry name" value="VITAMIN B12-BINDING PROTEIN"/>
    <property type="match status" value="1"/>
</dbReference>
<gene>
    <name evidence="2" type="ORF">SAMN04488540_11397</name>
</gene>
<organism evidence="2 3">
    <name type="scientific">Ferrimonas sediminum</name>
    <dbReference type="NCBI Taxonomy" id="718193"/>
    <lineage>
        <taxon>Bacteria</taxon>
        <taxon>Pseudomonadati</taxon>
        <taxon>Pseudomonadota</taxon>
        <taxon>Gammaproteobacteria</taxon>
        <taxon>Alteromonadales</taxon>
        <taxon>Ferrimonadaceae</taxon>
        <taxon>Ferrimonas</taxon>
    </lineage>
</organism>
<name>A0A1G8WMQ5_9GAMM</name>
<dbReference type="InterPro" id="IPR050902">
    <property type="entry name" value="ABC_Transporter_SBP"/>
</dbReference>
<feature type="domain" description="Fe/B12 periplasmic-binding" evidence="1">
    <location>
        <begin position="22"/>
        <end position="262"/>
    </location>
</feature>
<evidence type="ECO:0000313" key="2">
    <source>
        <dbReference type="EMBL" id="SDJ78880.1"/>
    </source>
</evidence>
<accession>A0A1G8WMQ5</accession>
<evidence type="ECO:0000259" key="1">
    <source>
        <dbReference type="PROSITE" id="PS50983"/>
    </source>
</evidence>
<proteinExistence type="predicted"/>
<dbReference type="PANTHER" id="PTHR30535:SF34">
    <property type="entry name" value="MOLYBDATE-BINDING PROTEIN MOLA"/>
    <property type="match status" value="1"/>
</dbReference>
<protein>
    <submittedName>
        <fullName evidence="2">Iron complex transport system substrate-binding protein</fullName>
    </submittedName>
</protein>
<dbReference type="Gene3D" id="3.40.50.1980">
    <property type="entry name" value="Nitrogenase molybdenum iron protein domain"/>
    <property type="match status" value="2"/>
</dbReference>
<reference evidence="3" key="1">
    <citation type="submission" date="2016-10" db="EMBL/GenBank/DDBJ databases">
        <authorList>
            <person name="Varghese N."/>
            <person name="Submissions S."/>
        </authorList>
    </citation>
    <scope>NUCLEOTIDE SEQUENCE [LARGE SCALE GENOMIC DNA]</scope>
    <source>
        <strain evidence="3">DSM 23317</strain>
    </source>
</reference>
<dbReference type="Proteomes" id="UP000199527">
    <property type="component" value="Unassembled WGS sequence"/>
</dbReference>
<dbReference type="EMBL" id="FNEM01000013">
    <property type="protein sequence ID" value="SDJ78880.1"/>
    <property type="molecule type" value="Genomic_DNA"/>
</dbReference>
<dbReference type="InterPro" id="IPR002491">
    <property type="entry name" value="ABC_transptr_periplasmic_BD"/>
</dbReference>